<dbReference type="Proteomes" id="UP000478052">
    <property type="component" value="Unassembled WGS sequence"/>
</dbReference>
<dbReference type="SUPFAM" id="SSF140996">
    <property type="entry name" value="Hermes dimerisation domain"/>
    <property type="match status" value="1"/>
</dbReference>
<reference evidence="1 2" key="1">
    <citation type="submission" date="2019-08" db="EMBL/GenBank/DDBJ databases">
        <title>Whole genome of Aphis craccivora.</title>
        <authorList>
            <person name="Voronova N.V."/>
            <person name="Shulinski R.S."/>
            <person name="Bandarenka Y.V."/>
            <person name="Zhorov D.G."/>
            <person name="Warner D."/>
        </authorList>
    </citation>
    <scope>NUCLEOTIDE SEQUENCE [LARGE SCALE GENOMIC DNA]</scope>
    <source>
        <strain evidence="1">180601</strain>
        <tissue evidence="1">Whole Body</tissue>
    </source>
</reference>
<feature type="non-terminal residue" evidence="1">
    <location>
        <position position="224"/>
    </location>
</feature>
<proteinExistence type="predicted"/>
<evidence type="ECO:0000313" key="2">
    <source>
        <dbReference type="Proteomes" id="UP000478052"/>
    </source>
</evidence>
<sequence length="224" mass="25393">MGRKRTSPVHKYFKFNILSGKSVCQIDSCGHELVGEHAKNLERHIESLHYDIFAKYLSVESREIERKKKCKGLTSIQQKTMTQSKLNFENKKQSISIELTAKELMNACTELVTVNGRPFELLEDSGFLKILNPLLKGLGDSFYVINKRNVRSNVITKSNEVVENIKDSIKNKLLCLKMDCASKKDKSILGINVQYAAADTVVTTLHTLAMIELTQQHTAVYLKE</sequence>
<accession>A0A6G0VK52</accession>
<dbReference type="EMBL" id="VUJU01015713">
    <property type="protein sequence ID" value="KAF0692429.1"/>
    <property type="molecule type" value="Genomic_DNA"/>
</dbReference>
<comment type="caution">
    <text evidence="1">The sequence shown here is derived from an EMBL/GenBank/DDBJ whole genome shotgun (WGS) entry which is preliminary data.</text>
</comment>
<gene>
    <name evidence="1" type="ORF">FWK35_00037129</name>
</gene>
<organism evidence="1 2">
    <name type="scientific">Aphis craccivora</name>
    <name type="common">Cowpea aphid</name>
    <dbReference type="NCBI Taxonomy" id="307492"/>
    <lineage>
        <taxon>Eukaryota</taxon>
        <taxon>Metazoa</taxon>
        <taxon>Ecdysozoa</taxon>
        <taxon>Arthropoda</taxon>
        <taxon>Hexapoda</taxon>
        <taxon>Insecta</taxon>
        <taxon>Pterygota</taxon>
        <taxon>Neoptera</taxon>
        <taxon>Paraneoptera</taxon>
        <taxon>Hemiptera</taxon>
        <taxon>Sternorrhyncha</taxon>
        <taxon>Aphidomorpha</taxon>
        <taxon>Aphidoidea</taxon>
        <taxon>Aphididae</taxon>
        <taxon>Aphidini</taxon>
        <taxon>Aphis</taxon>
        <taxon>Aphis</taxon>
    </lineage>
</organism>
<protein>
    <submittedName>
        <fullName evidence="1">Zinc finger BED domain-containing protein RICESLEEPER 1-like isoform X1</fullName>
    </submittedName>
</protein>
<name>A0A6G0VK52_APHCR</name>
<dbReference type="AlphaFoldDB" id="A0A6G0VK52"/>
<keyword evidence="2" id="KW-1185">Reference proteome</keyword>
<dbReference type="OrthoDB" id="6629021at2759"/>
<evidence type="ECO:0000313" key="1">
    <source>
        <dbReference type="EMBL" id="KAF0692429.1"/>
    </source>
</evidence>